<feature type="domain" description="BSD" evidence="2">
    <location>
        <begin position="384"/>
        <end position="436"/>
    </location>
</feature>
<feature type="region of interest" description="Disordered" evidence="1">
    <location>
        <begin position="205"/>
        <end position="253"/>
    </location>
</feature>
<dbReference type="AlphaFoldDB" id="A0A8J5T0W6"/>
<reference evidence="3" key="2">
    <citation type="submission" date="2021-02" db="EMBL/GenBank/DDBJ databases">
        <authorList>
            <person name="Kimball J.A."/>
            <person name="Haas M.W."/>
            <person name="Macchietto M."/>
            <person name="Kono T."/>
            <person name="Duquette J."/>
            <person name="Shao M."/>
        </authorList>
    </citation>
    <scope>NUCLEOTIDE SEQUENCE</scope>
    <source>
        <tissue evidence="3">Fresh leaf tissue</tissue>
    </source>
</reference>
<feature type="region of interest" description="Disordered" evidence="1">
    <location>
        <begin position="566"/>
        <end position="595"/>
    </location>
</feature>
<dbReference type="Pfam" id="PF03909">
    <property type="entry name" value="BSD"/>
    <property type="match status" value="1"/>
</dbReference>
<feature type="region of interest" description="Disordered" evidence="1">
    <location>
        <begin position="273"/>
        <end position="294"/>
    </location>
</feature>
<evidence type="ECO:0000256" key="1">
    <source>
        <dbReference type="SAM" id="MobiDB-lite"/>
    </source>
</evidence>
<feature type="compositionally biased region" description="Acidic residues" evidence="1">
    <location>
        <begin position="580"/>
        <end position="595"/>
    </location>
</feature>
<evidence type="ECO:0000259" key="2">
    <source>
        <dbReference type="PROSITE" id="PS50858"/>
    </source>
</evidence>
<dbReference type="Proteomes" id="UP000729402">
    <property type="component" value="Unassembled WGS sequence"/>
</dbReference>
<feature type="compositionally biased region" description="Polar residues" evidence="1">
    <location>
        <begin position="473"/>
        <end position="493"/>
    </location>
</feature>
<dbReference type="OrthoDB" id="2021158at2759"/>
<feature type="compositionally biased region" description="Basic and acidic residues" evidence="1">
    <location>
        <begin position="280"/>
        <end position="289"/>
    </location>
</feature>
<proteinExistence type="predicted"/>
<dbReference type="PANTHER" id="PTHR31923:SF22">
    <property type="entry name" value="OS01G0766600 PROTEIN"/>
    <property type="match status" value="1"/>
</dbReference>
<keyword evidence="4" id="KW-1185">Reference proteome</keyword>
<name>A0A8J5T0W6_ZIZPA</name>
<evidence type="ECO:0000313" key="4">
    <source>
        <dbReference type="Proteomes" id="UP000729402"/>
    </source>
</evidence>
<accession>A0A8J5T0W6</accession>
<feature type="compositionally biased region" description="Polar residues" evidence="1">
    <location>
        <begin position="568"/>
        <end position="579"/>
    </location>
</feature>
<feature type="compositionally biased region" description="Acidic residues" evidence="1">
    <location>
        <begin position="210"/>
        <end position="219"/>
    </location>
</feature>
<sequence>MMAADLSGRRPRHHSAVNEVLSTLGSASSALADVQRRLDLEFRISYPDHANPVKLVARVKRIQEEVAALKGLCRDLLAQKQELIDKMRTSLAAQRGAVHWLLASSGLPLMSDADDAAYANLNQIIGVDDASWRASNRLVICYLVVFIPNYSKKTLGLPEAHPYRARALAAPLHPQSPVVAAGRCPLRKLAAMSWIARSIAATLSSARSGDDDDHEDSPGDESPKLGSRSAKASDDREDEQPDTPSRGGVKGDLSELTESLTSRLWGVASFLAPPPAPAEATEKAAGAERELEEGAQSPRIAGIRNDLAEIEGRVRSGISMLSNANAVAEISRIASSFLPFGSGEEEDEDEAVGVTEEVVEFVRHISTHPGTWLDFPLFINDRHADDFELSDTQYGHALAIERAVPSLSYLRTELCSTNMSEACFWKIYFVLLHSKLSKEEVELLSTPQILKAREELLQSSPTKKRLGSEGPEGSSQDRNVPSTQGDNIHNSGMSEAPPFEEPTPVPMHVVEADKHPISTTEVEIIDKSVIEEELVVKNEIKSITSDSATTEDEDKEVEDWLKDVAPVSSKTINGISSAGQEEDISFSDLEDDEDD</sequence>
<evidence type="ECO:0000313" key="3">
    <source>
        <dbReference type="EMBL" id="KAG8078072.1"/>
    </source>
</evidence>
<dbReference type="Pfam" id="PF16740">
    <property type="entry name" value="SKA2"/>
    <property type="match status" value="1"/>
</dbReference>
<organism evidence="3 4">
    <name type="scientific">Zizania palustris</name>
    <name type="common">Northern wild rice</name>
    <dbReference type="NCBI Taxonomy" id="103762"/>
    <lineage>
        <taxon>Eukaryota</taxon>
        <taxon>Viridiplantae</taxon>
        <taxon>Streptophyta</taxon>
        <taxon>Embryophyta</taxon>
        <taxon>Tracheophyta</taxon>
        <taxon>Spermatophyta</taxon>
        <taxon>Magnoliopsida</taxon>
        <taxon>Liliopsida</taxon>
        <taxon>Poales</taxon>
        <taxon>Poaceae</taxon>
        <taxon>BOP clade</taxon>
        <taxon>Oryzoideae</taxon>
        <taxon>Oryzeae</taxon>
        <taxon>Zizaniinae</taxon>
        <taxon>Zizania</taxon>
    </lineage>
</organism>
<protein>
    <recommendedName>
        <fullName evidence="2">BSD domain-containing protein</fullName>
    </recommendedName>
</protein>
<dbReference type="InterPro" id="IPR042091">
    <property type="entry name" value="Ska2_N"/>
</dbReference>
<dbReference type="InterPro" id="IPR005607">
    <property type="entry name" value="BSD_dom"/>
</dbReference>
<dbReference type="PANTHER" id="PTHR31923">
    <property type="entry name" value="BSD DOMAIN-CONTAINING PROTEIN"/>
    <property type="match status" value="1"/>
</dbReference>
<comment type="caution">
    <text evidence="3">The sequence shown here is derived from an EMBL/GenBank/DDBJ whole genome shotgun (WGS) entry which is preliminary data.</text>
</comment>
<gene>
    <name evidence="3" type="ORF">GUJ93_ZPchr0007g3721</name>
</gene>
<dbReference type="SMART" id="SM00751">
    <property type="entry name" value="BSD"/>
    <property type="match status" value="1"/>
</dbReference>
<feature type="region of interest" description="Disordered" evidence="1">
    <location>
        <begin position="460"/>
        <end position="505"/>
    </location>
</feature>
<dbReference type="EMBL" id="JAAALK010000282">
    <property type="protein sequence ID" value="KAG8078072.1"/>
    <property type="molecule type" value="Genomic_DNA"/>
</dbReference>
<dbReference type="PROSITE" id="PS50858">
    <property type="entry name" value="BSD"/>
    <property type="match status" value="1"/>
</dbReference>
<reference evidence="3" key="1">
    <citation type="journal article" date="2021" name="bioRxiv">
        <title>Whole Genome Assembly and Annotation of Northern Wild Rice, Zizania palustris L., Supports a Whole Genome Duplication in the Zizania Genus.</title>
        <authorList>
            <person name="Haas M."/>
            <person name="Kono T."/>
            <person name="Macchietto M."/>
            <person name="Millas R."/>
            <person name="McGilp L."/>
            <person name="Shao M."/>
            <person name="Duquette J."/>
            <person name="Hirsch C.N."/>
            <person name="Kimball J."/>
        </authorList>
    </citation>
    <scope>NUCLEOTIDE SEQUENCE</scope>
    <source>
        <tissue evidence="3">Fresh leaf tissue</tissue>
    </source>
</reference>